<dbReference type="GO" id="GO:0005886">
    <property type="term" value="C:plasma membrane"/>
    <property type="evidence" value="ECO:0007669"/>
    <property type="project" value="TreeGrafter"/>
</dbReference>
<keyword evidence="4 5" id="KW-0472">Membrane</keyword>
<organism evidence="6 7">
    <name type="scientific">Rothia santali</name>
    <dbReference type="NCBI Taxonomy" id="2949643"/>
    <lineage>
        <taxon>Bacteria</taxon>
        <taxon>Bacillati</taxon>
        <taxon>Actinomycetota</taxon>
        <taxon>Actinomycetes</taxon>
        <taxon>Micrococcales</taxon>
        <taxon>Micrococcaceae</taxon>
        <taxon>Rothia</taxon>
    </lineage>
</organism>
<dbReference type="CDD" id="cd16914">
    <property type="entry name" value="EcfT"/>
    <property type="match status" value="1"/>
</dbReference>
<dbReference type="PANTHER" id="PTHR33514">
    <property type="entry name" value="PROTEIN ABCI12, CHLOROPLASTIC"/>
    <property type="match status" value="1"/>
</dbReference>
<name>A0A9X2HEF5_9MICC</name>
<dbReference type="PANTHER" id="PTHR33514:SF13">
    <property type="entry name" value="PROTEIN ABCI12, CHLOROPLASTIC"/>
    <property type="match status" value="1"/>
</dbReference>
<dbReference type="InterPro" id="IPR003339">
    <property type="entry name" value="ABC/ECF_trnsptr_transmembrane"/>
</dbReference>
<feature type="transmembrane region" description="Helical" evidence="5">
    <location>
        <begin position="125"/>
        <end position="146"/>
    </location>
</feature>
<keyword evidence="3 5" id="KW-1133">Transmembrane helix</keyword>
<evidence type="ECO:0000313" key="6">
    <source>
        <dbReference type="EMBL" id="MCP3426780.1"/>
    </source>
</evidence>
<accession>A0A9X2HEF5</accession>
<evidence type="ECO:0000256" key="5">
    <source>
        <dbReference type="SAM" id="Phobius"/>
    </source>
</evidence>
<dbReference type="Pfam" id="PF02361">
    <property type="entry name" value="CbiQ"/>
    <property type="match status" value="1"/>
</dbReference>
<proteinExistence type="predicted"/>
<dbReference type="AlphaFoldDB" id="A0A9X2HEF5"/>
<reference evidence="6" key="1">
    <citation type="submission" date="2022-06" db="EMBL/GenBank/DDBJ databases">
        <title>Rothia sp. isolated from sandalwood seedling.</title>
        <authorList>
            <person name="Tuikhar N."/>
            <person name="Kirdat K."/>
            <person name="Thorat V."/>
            <person name="Swetha P."/>
            <person name="Padma S."/>
            <person name="Sundararaj R."/>
            <person name="Yadav A."/>
        </authorList>
    </citation>
    <scope>NUCLEOTIDE SEQUENCE</scope>
    <source>
        <strain evidence="6">AR01</strain>
    </source>
</reference>
<dbReference type="Proteomes" id="UP001139502">
    <property type="component" value="Unassembled WGS sequence"/>
</dbReference>
<feature type="transmembrane region" description="Helical" evidence="5">
    <location>
        <begin position="87"/>
        <end position="105"/>
    </location>
</feature>
<dbReference type="EMBL" id="JANAFB010000036">
    <property type="protein sequence ID" value="MCP3426780.1"/>
    <property type="molecule type" value="Genomic_DNA"/>
</dbReference>
<evidence type="ECO:0000256" key="2">
    <source>
        <dbReference type="ARBA" id="ARBA00022692"/>
    </source>
</evidence>
<evidence type="ECO:0000256" key="4">
    <source>
        <dbReference type="ARBA" id="ARBA00023136"/>
    </source>
</evidence>
<evidence type="ECO:0000256" key="3">
    <source>
        <dbReference type="ARBA" id="ARBA00022989"/>
    </source>
</evidence>
<gene>
    <name evidence="6" type="ORF">NBM05_12395</name>
</gene>
<keyword evidence="7" id="KW-1185">Reference proteome</keyword>
<keyword evidence="2 5" id="KW-0812">Transmembrane</keyword>
<feature type="transmembrane region" description="Helical" evidence="5">
    <location>
        <begin position="44"/>
        <end position="75"/>
    </location>
</feature>
<dbReference type="RefSeq" id="WP_254167918.1">
    <property type="nucleotide sequence ID" value="NZ_JANAFB010000036.1"/>
</dbReference>
<comment type="caution">
    <text evidence="6">The sequence shown here is derived from an EMBL/GenBank/DDBJ whole genome shotgun (WGS) entry which is preliminary data.</text>
</comment>
<evidence type="ECO:0000313" key="7">
    <source>
        <dbReference type="Proteomes" id="UP001139502"/>
    </source>
</evidence>
<feature type="transmembrane region" description="Helical" evidence="5">
    <location>
        <begin position="257"/>
        <end position="276"/>
    </location>
</feature>
<evidence type="ECO:0000256" key="1">
    <source>
        <dbReference type="ARBA" id="ARBA00004141"/>
    </source>
</evidence>
<protein>
    <submittedName>
        <fullName evidence="6">Energy-coupling factor transporter transmembrane protein EcfT</fullName>
    </submittedName>
</protein>
<comment type="subcellular location">
    <subcellularLocation>
        <location evidence="1">Membrane</location>
        <topology evidence="1">Multi-pass membrane protein</topology>
    </subcellularLocation>
</comment>
<sequence>MTTTPTTPAAPAGLTPEEQAFVARLRAPITSGNWLRDLNPINTFVLVACLAVVAFALPGFVPSLAVCLAYVVLAALAGVGRRFASTFAKLFLVVGGILFALRAVFLDAGERLLVLGPFTVSTGGLLQALEFSLLVMALCGALTLFFTMTPMKNLMLALEARGVRPTVTYVILASFQAITDLGKSSTTVMNAQRSRGIETEGSLLTRLRSFGPILAPVFLTAMNQTEERALSLDARAFSYSKKHTQLSTLRAVPAGEVALVALAVALATAAVIGRFVL</sequence>